<dbReference type="HOGENOM" id="CLU_1412894_0_0_7"/>
<name>W4LHB8_9BACT</name>
<gene>
    <name evidence="1" type="ORF">ETSY2_44765</name>
</gene>
<reference evidence="1 2" key="1">
    <citation type="journal article" date="2014" name="Nature">
        <title>An environmental bacterial taxon with a large and distinct metabolic repertoire.</title>
        <authorList>
            <person name="Wilson M.C."/>
            <person name="Mori T."/>
            <person name="Ruckert C."/>
            <person name="Uria A.R."/>
            <person name="Helf M.J."/>
            <person name="Takada K."/>
            <person name="Gernert C."/>
            <person name="Steffens U.A."/>
            <person name="Heycke N."/>
            <person name="Schmitt S."/>
            <person name="Rinke C."/>
            <person name="Helfrich E.J."/>
            <person name="Brachmann A.O."/>
            <person name="Gurgui C."/>
            <person name="Wakimoto T."/>
            <person name="Kracht M."/>
            <person name="Crusemann M."/>
            <person name="Hentschel U."/>
            <person name="Abe I."/>
            <person name="Matsunaga S."/>
            <person name="Kalinowski J."/>
            <person name="Takeyama H."/>
            <person name="Piel J."/>
        </authorList>
    </citation>
    <scope>NUCLEOTIDE SEQUENCE [LARGE SCALE GENOMIC DNA]</scope>
    <source>
        <strain evidence="2">TSY2</strain>
    </source>
</reference>
<comment type="caution">
    <text evidence="1">The sequence shown here is derived from an EMBL/GenBank/DDBJ whole genome shotgun (WGS) entry which is preliminary data.</text>
</comment>
<keyword evidence="2" id="KW-1185">Reference proteome</keyword>
<organism evidence="1 2">
    <name type="scientific">Candidatus Entotheonella gemina</name>
    <dbReference type="NCBI Taxonomy" id="1429439"/>
    <lineage>
        <taxon>Bacteria</taxon>
        <taxon>Pseudomonadati</taxon>
        <taxon>Nitrospinota/Tectimicrobiota group</taxon>
        <taxon>Candidatus Tectimicrobiota</taxon>
        <taxon>Candidatus Entotheonellia</taxon>
        <taxon>Candidatus Entotheonellales</taxon>
        <taxon>Candidatus Entotheonellaceae</taxon>
        <taxon>Candidatus Entotheonella</taxon>
    </lineage>
</organism>
<evidence type="ECO:0000313" key="1">
    <source>
        <dbReference type="EMBL" id="ETW97367.1"/>
    </source>
</evidence>
<dbReference type="EMBL" id="AZHX01002071">
    <property type="protein sequence ID" value="ETW97367.1"/>
    <property type="molecule type" value="Genomic_DNA"/>
</dbReference>
<sequence length="192" mass="21484">MRISAAVIIVMLIKLFLIPTILGSEESDRAKQAIEALRELCLVGDAFEITLKGDAGISLFKRGGKGEVIFTKENKRGVVDGLEHELKVQELENIRDCIEPRIDRIIETILGAQQGQQSSLTILSDQPKPQARLVEMNPSELSQTAKLSEHEKFIDSIENKLKNNRLDHNSMKTKIASLEEEKYSSKVILFLG</sequence>
<accession>W4LHB8</accession>
<dbReference type="AlphaFoldDB" id="W4LHB8"/>
<protein>
    <submittedName>
        <fullName evidence="1">Uncharacterized protein</fullName>
    </submittedName>
</protein>
<dbReference type="Proteomes" id="UP000019140">
    <property type="component" value="Unassembled WGS sequence"/>
</dbReference>
<evidence type="ECO:0000313" key="2">
    <source>
        <dbReference type="Proteomes" id="UP000019140"/>
    </source>
</evidence>
<proteinExistence type="predicted"/>